<reference evidence="1" key="1">
    <citation type="submission" date="2020-12" db="EMBL/GenBank/DDBJ databases">
        <title>Metabolic potential, ecology and presence of endohyphal bacteria is reflected in genomic diversity of Mucoromycotina.</title>
        <authorList>
            <person name="Muszewska A."/>
            <person name="Okrasinska A."/>
            <person name="Steczkiewicz K."/>
            <person name="Drgas O."/>
            <person name="Orlowska M."/>
            <person name="Perlinska-Lenart U."/>
            <person name="Aleksandrzak-Piekarczyk T."/>
            <person name="Szatraj K."/>
            <person name="Zielenkiewicz U."/>
            <person name="Pilsyk S."/>
            <person name="Malc E."/>
            <person name="Mieczkowski P."/>
            <person name="Kruszewska J.S."/>
            <person name="Biernat P."/>
            <person name="Pawlowska J."/>
        </authorList>
    </citation>
    <scope>NUCLEOTIDE SEQUENCE</scope>
    <source>
        <strain evidence="1">WA0000017839</strain>
    </source>
</reference>
<dbReference type="Proteomes" id="UP000603453">
    <property type="component" value="Unassembled WGS sequence"/>
</dbReference>
<comment type="caution">
    <text evidence="1">The sequence shown here is derived from an EMBL/GenBank/DDBJ whole genome shotgun (WGS) entry which is preliminary data.</text>
</comment>
<keyword evidence="2" id="KW-1185">Reference proteome</keyword>
<proteinExistence type="predicted"/>
<evidence type="ECO:0000313" key="2">
    <source>
        <dbReference type="Proteomes" id="UP000603453"/>
    </source>
</evidence>
<evidence type="ECO:0000313" key="1">
    <source>
        <dbReference type="EMBL" id="KAG2207670.1"/>
    </source>
</evidence>
<name>A0A8H7RBX9_9FUNG</name>
<sequence>MLTDASILSKSEVYSDTCVNIEFNDRSLRSVHYKMEKSANRDKFIHCNNYLFELPSKFLTWCINLPTQYQQHIMDLEMQGYYIVGYCRKSRTTTKDNSIITCLQYMVLRIGIFGFIMEKVPLLGLQGIEAEKQNAIMEELAGISGTAQGV</sequence>
<dbReference type="OrthoDB" id="2282777at2759"/>
<dbReference type="AlphaFoldDB" id="A0A8H7RBX9"/>
<gene>
    <name evidence="1" type="ORF">INT47_011790</name>
</gene>
<protein>
    <submittedName>
        <fullName evidence="1">Uncharacterized protein</fullName>
    </submittedName>
</protein>
<accession>A0A8H7RBX9</accession>
<dbReference type="EMBL" id="JAEPRD010000023">
    <property type="protein sequence ID" value="KAG2207670.1"/>
    <property type="molecule type" value="Genomic_DNA"/>
</dbReference>
<organism evidence="1 2">
    <name type="scientific">Mucor saturninus</name>
    <dbReference type="NCBI Taxonomy" id="64648"/>
    <lineage>
        <taxon>Eukaryota</taxon>
        <taxon>Fungi</taxon>
        <taxon>Fungi incertae sedis</taxon>
        <taxon>Mucoromycota</taxon>
        <taxon>Mucoromycotina</taxon>
        <taxon>Mucoromycetes</taxon>
        <taxon>Mucorales</taxon>
        <taxon>Mucorineae</taxon>
        <taxon>Mucoraceae</taxon>
        <taxon>Mucor</taxon>
    </lineage>
</organism>